<dbReference type="EMBL" id="MKHE01000025">
    <property type="protein sequence ID" value="OWK02203.1"/>
    <property type="molecule type" value="Genomic_DNA"/>
</dbReference>
<comment type="subunit">
    <text evidence="11">Heterodimer composed of OSMR and IL6ST (type II OSM receptor). Heterodimer with IL31RA to form the IL31 receptor.</text>
</comment>
<dbReference type="PROSITE" id="PS50853">
    <property type="entry name" value="FN3"/>
    <property type="match status" value="3"/>
</dbReference>
<reference evidence="17 18" key="1">
    <citation type="journal article" date="2018" name="Mol. Genet. Genomics">
        <title>The red deer Cervus elaphus genome CerEla1.0: sequencing, annotating, genes, and chromosomes.</title>
        <authorList>
            <person name="Bana N.A."/>
            <person name="Nyiri A."/>
            <person name="Nagy J."/>
            <person name="Frank K."/>
            <person name="Nagy T."/>
            <person name="Steger V."/>
            <person name="Schiller M."/>
            <person name="Lakatos P."/>
            <person name="Sugar L."/>
            <person name="Horn P."/>
            <person name="Barta E."/>
            <person name="Orosz L."/>
        </authorList>
    </citation>
    <scope>NUCLEOTIDE SEQUENCE [LARGE SCALE GENOMIC DNA]</scope>
    <source>
        <strain evidence="17">Hungarian</strain>
    </source>
</reference>
<dbReference type="CDD" id="cd00063">
    <property type="entry name" value="FN3"/>
    <property type="match status" value="3"/>
</dbReference>
<organism evidence="17 18">
    <name type="scientific">Cervus elaphus hippelaphus</name>
    <name type="common">European red deer</name>
    <dbReference type="NCBI Taxonomy" id="46360"/>
    <lineage>
        <taxon>Eukaryota</taxon>
        <taxon>Metazoa</taxon>
        <taxon>Chordata</taxon>
        <taxon>Craniata</taxon>
        <taxon>Vertebrata</taxon>
        <taxon>Euteleostomi</taxon>
        <taxon>Mammalia</taxon>
        <taxon>Eutheria</taxon>
        <taxon>Laurasiatheria</taxon>
        <taxon>Artiodactyla</taxon>
        <taxon>Ruminantia</taxon>
        <taxon>Pecora</taxon>
        <taxon>Cervidae</taxon>
        <taxon>Cervinae</taxon>
        <taxon>Cervus</taxon>
    </lineage>
</organism>
<dbReference type="InterPro" id="IPR003529">
    <property type="entry name" value="Hematopoietin_rcpt_Gp130_CS"/>
</dbReference>
<evidence type="ECO:0000256" key="1">
    <source>
        <dbReference type="ARBA" id="ARBA00004479"/>
    </source>
</evidence>
<dbReference type="Proteomes" id="UP000242450">
    <property type="component" value="Chromosome 25"/>
</dbReference>
<dbReference type="GO" id="GO:0038165">
    <property type="term" value="P:oncostatin-M-mediated signaling pathway"/>
    <property type="evidence" value="ECO:0007669"/>
    <property type="project" value="UniProtKB-ARBA"/>
</dbReference>
<evidence type="ECO:0000256" key="2">
    <source>
        <dbReference type="ARBA" id="ARBA00008921"/>
    </source>
</evidence>
<feature type="domain" description="Fibronectin type-III" evidence="16">
    <location>
        <begin position="626"/>
        <end position="738"/>
    </location>
</feature>
<feature type="region of interest" description="Disordered" evidence="14">
    <location>
        <begin position="943"/>
        <end position="969"/>
    </location>
</feature>
<dbReference type="InterPro" id="IPR036116">
    <property type="entry name" value="FN3_sf"/>
</dbReference>
<feature type="region of interest" description="Disordered" evidence="14">
    <location>
        <begin position="912"/>
        <end position="931"/>
    </location>
</feature>
<evidence type="ECO:0000256" key="3">
    <source>
        <dbReference type="ARBA" id="ARBA00022692"/>
    </source>
</evidence>
<dbReference type="FunFam" id="2.60.40.10:FF:001148">
    <property type="entry name" value="oncostatin-M-specific receptor subunit beta"/>
    <property type="match status" value="1"/>
</dbReference>
<evidence type="ECO:0000256" key="4">
    <source>
        <dbReference type="ARBA" id="ARBA00022729"/>
    </source>
</evidence>
<keyword evidence="5" id="KW-0677">Repeat</keyword>
<dbReference type="SUPFAM" id="SSF49265">
    <property type="entry name" value="Fibronectin type III"/>
    <property type="match status" value="3"/>
</dbReference>
<dbReference type="PANTHER" id="PTHR48423:SF1">
    <property type="entry name" value="INTERLEUKIN-27 RECEPTOR SUBUNIT ALPHA"/>
    <property type="match status" value="1"/>
</dbReference>
<keyword evidence="3 15" id="KW-0812">Transmembrane</keyword>
<comment type="similarity">
    <text evidence="2">Belongs to the type I cytokine receptor family. Type 2 subfamily.</text>
</comment>
<keyword evidence="4" id="KW-0732">Signal</keyword>
<dbReference type="GO" id="GO:0004896">
    <property type="term" value="F:cytokine receptor activity"/>
    <property type="evidence" value="ECO:0007669"/>
    <property type="project" value="InterPro"/>
</dbReference>
<accession>A0A212C880</accession>
<dbReference type="FunFam" id="2.60.40.10:FF:000657">
    <property type="entry name" value="Leukemia inhibitory factor receptor"/>
    <property type="match status" value="1"/>
</dbReference>
<dbReference type="OrthoDB" id="6382334at2759"/>
<comment type="caution">
    <text evidence="17">The sequence shown here is derived from an EMBL/GenBank/DDBJ whole genome shotgun (WGS) entry which is preliminary data.</text>
</comment>
<name>A0A212C880_CEREH</name>
<keyword evidence="7 15" id="KW-0472">Membrane</keyword>
<feature type="domain" description="Fibronectin type-III" evidence="16">
    <location>
        <begin position="335"/>
        <end position="429"/>
    </location>
</feature>
<keyword evidence="18" id="KW-1185">Reference proteome</keyword>
<evidence type="ECO:0000313" key="18">
    <source>
        <dbReference type="Proteomes" id="UP000242450"/>
    </source>
</evidence>
<keyword evidence="8" id="KW-1015">Disulfide bond</keyword>
<dbReference type="InterPro" id="IPR040817">
    <property type="entry name" value="LIFR_D2"/>
</dbReference>
<evidence type="ECO:0000256" key="13">
    <source>
        <dbReference type="ARBA" id="ARBA00079310"/>
    </source>
</evidence>
<dbReference type="Gene3D" id="2.60.40.10">
    <property type="entry name" value="Immunoglobulins"/>
    <property type="match status" value="7"/>
</dbReference>
<dbReference type="GO" id="GO:0005886">
    <property type="term" value="C:plasma membrane"/>
    <property type="evidence" value="ECO:0007669"/>
    <property type="project" value="UniProtKB-ARBA"/>
</dbReference>
<gene>
    <name evidence="17" type="ORF">Celaphus_00018046</name>
</gene>
<evidence type="ECO:0000256" key="10">
    <source>
        <dbReference type="ARBA" id="ARBA00023180"/>
    </source>
</evidence>
<keyword evidence="10" id="KW-0325">Glycoprotein</keyword>
<dbReference type="AlphaFoldDB" id="A0A212C880"/>
<dbReference type="PROSITE" id="PS01353">
    <property type="entry name" value="HEMATOPO_REC_L_F2"/>
    <property type="match status" value="1"/>
</dbReference>
<evidence type="ECO:0000256" key="12">
    <source>
        <dbReference type="ARBA" id="ARBA00071726"/>
    </source>
</evidence>
<dbReference type="FunFam" id="2.60.40.10:FF:001289">
    <property type="entry name" value="Oncostatin-M-specific receptor subunit beta"/>
    <property type="match status" value="1"/>
</dbReference>
<dbReference type="InterPro" id="IPR003961">
    <property type="entry name" value="FN3_dom"/>
</dbReference>
<comment type="subcellular location">
    <subcellularLocation>
        <location evidence="1">Membrane</location>
        <topology evidence="1">Single-pass type I membrane protein</topology>
    </subcellularLocation>
</comment>
<keyword evidence="6 15" id="KW-1133">Transmembrane helix</keyword>
<evidence type="ECO:0000256" key="5">
    <source>
        <dbReference type="ARBA" id="ARBA00022737"/>
    </source>
</evidence>
<evidence type="ECO:0000259" key="16">
    <source>
        <dbReference type="PROSITE" id="PS50853"/>
    </source>
</evidence>
<dbReference type="FunFam" id="2.60.40.10:FF:000578">
    <property type="entry name" value="Leukemia inhibitory factor receptor"/>
    <property type="match status" value="1"/>
</dbReference>
<feature type="transmembrane region" description="Helical" evidence="15">
    <location>
        <begin position="742"/>
        <end position="763"/>
    </location>
</feature>
<evidence type="ECO:0000256" key="11">
    <source>
        <dbReference type="ARBA" id="ARBA00064786"/>
    </source>
</evidence>
<evidence type="ECO:0000256" key="15">
    <source>
        <dbReference type="SAM" id="Phobius"/>
    </source>
</evidence>
<dbReference type="InterPro" id="IPR052672">
    <property type="entry name" value="Type1_Cytokine_Rcpt_Type2"/>
</dbReference>
<dbReference type="FunFam" id="2.60.40.10:FF:000607">
    <property type="entry name" value="Leukemia inhibitory factor receptor"/>
    <property type="match status" value="1"/>
</dbReference>
<evidence type="ECO:0000256" key="14">
    <source>
        <dbReference type="SAM" id="MobiDB-lite"/>
    </source>
</evidence>
<dbReference type="Pfam" id="PF25552">
    <property type="entry name" value="LIFR_D4"/>
    <property type="match status" value="1"/>
</dbReference>
<evidence type="ECO:0000256" key="9">
    <source>
        <dbReference type="ARBA" id="ARBA00023170"/>
    </source>
</evidence>
<sequence length="969" mass="109225">MPVIQYKSDFNVCSVTYKHQNLRICSSEGSHSKDSKERYLWTQNVNNEILSEPLPLTPESLSVSINSTKQCLHLQWTVHNLDYHQELKMVFQIEISRFKASEVIWTGNYSTTVMQNQVLHWSWESELPLECAIHFVRMRTMVDDARIPVPRFWSNWSSWEKADDKLVEEGSDVTICYISRNHQDNISCYLEDVLTYGKQLDQSVWAFELKNVSFLRKTGTNFYCQGQGVPEGIVLYVSKVLEEPKDFSCETRDLKTLTCTWDPGDDTGLIGLPSYTLFESFSGKKTLCKHRNRCDWQVTQDSQEMYNFTLVAENYFRKRSVSILFNLIHGVHPVAPYNLFPKNVSATNATMTWKVHSIGNNSALLCQLQLLGEGKVIQQHNISVRVNGEYLLSELEPDTEYMARVHCAYADHFWKWSELISQNFTTAEAAPLEAPDVWRNVMFVSGHPTVTLFWKPLSKVHTHGKILFYNVVVENLDEPSSLEARSVPAPANSTKVTLNQSSYQIHVTAHNSVGPSPASTVAVSGHPGNENVEEGRVNGTEDGFPMSWKPQSRNATGYVVEWCDGPQNLPCVPQWRNLGPTTTGTVISSGAFRPGVRYNFRIYEISTKRMARLLEKKTGYLEELAPSYNPQVVPNNLTSHSFTLSWKDYPTESQTGFIQGYYVYLKSKAGEKCHRGFEKTVLPDNSVCCKYTIDNPDQKTFVMKDLQPESVYEFLVTSYTSAGEGPLDDFRKVTTPDEYSHILIYIILPMIFCVLVIMIACYLKNPYKSSVLSLIKSKENPHITIMKVNDCVPDAIEVVNKPEGSKIQFTGTRKSPTETKGTKPAYLDLLPTEKNYSGPGPCICFENFTYNQAASDLGYCGHFPVTPQAPHCQLGPLTSPENLLKTLEQNYMNSLGEIPAGEANLNYVSQLASPMSGDKESPPTNPPEPTLCSEYKMQMAIPLGLASPPPSENSSLSSTTLLDPGEHYH</sequence>
<proteinExistence type="inferred from homology"/>
<evidence type="ECO:0000256" key="8">
    <source>
        <dbReference type="ARBA" id="ARBA00023157"/>
    </source>
</evidence>
<dbReference type="InterPro" id="IPR013783">
    <property type="entry name" value="Ig-like_fold"/>
</dbReference>
<evidence type="ECO:0000256" key="7">
    <source>
        <dbReference type="ARBA" id="ARBA00023136"/>
    </source>
</evidence>
<feature type="compositionally biased region" description="Low complexity" evidence="14">
    <location>
        <begin position="952"/>
        <end position="963"/>
    </location>
</feature>
<dbReference type="SMART" id="SM00060">
    <property type="entry name" value="FN3"/>
    <property type="match status" value="3"/>
</dbReference>
<evidence type="ECO:0000313" key="17">
    <source>
        <dbReference type="EMBL" id="OWK02203.1"/>
    </source>
</evidence>
<evidence type="ECO:0000256" key="6">
    <source>
        <dbReference type="ARBA" id="ARBA00022989"/>
    </source>
</evidence>
<protein>
    <recommendedName>
        <fullName evidence="12">Oncostatin-M-specific receptor subunit beta</fullName>
    </recommendedName>
    <alternativeName>
        <fullName evidence="13">Interleukin-31 receptor subunit beta</fullName>
    </alternativeName>
</protein>
<dbReference type="FunFam" id="2.60.40.10:FF:000738">
    <property type="entry name" value="Leukemia inhibitory factor receptor"/>
    <property type="match status" value="1"/>
</dbReference>
<dbReference type="Pfam" id="PF17971">
    <property type="entry name" value="LIFR_D2"/>
    <property type="match status" value="1"/>
</dbReference>
<feature type="domain" description="Fibronectin type-III" evidence="16">
    <location>
        <begin position="434"/>
        <end position="530"/>
    </location>
</feature>
<dbReference type="FunFam" id="2.60.40.10:FF:001286">
    <property type="entry name" value="Oncostatin-M-specific receptor subunit beta"/>
    <property type="match status" value="1"/>
</dbReference>
<dbReference type="Pfam" id="PF00041">
    <property type="entry name" value="fn3"/>
    <property type="match status" value="1"/>
</dbReference>
<dbReference type="PANTHER" id="PTHR48423">
    <property type="entry name" value="INTERLEUKIN-27 RECEPTOR SUBUNIT ALPHA"/>
    <property type="match status" value="1"/>
</dbReference>
<keyword evidence="9" id="KW-0675">Receptor</keyword>